<evidence type="ECO:0000313" key="2">
    <source>
        <dbReference type="EMBL" id="GMT02107.1"/>
    </source>
</evidence>
<evidence type="ECO:0000313" key="3">
    <source>
        <dbReference type="Proteomes" id="UP001432027"/>
    </source>
</evidence>
<dbReference type="InterPro" id="IPR006186">
    <property type="entry name" value="Ser/Thr-sp_prot-phosphatase"/>
</dbReference>
<dbReference type="GO" id="GO:0005737">
    <property type="term" value="C:cytoplasm"/>
    <property type="evidence" value="ECO:0007669"/>
    <property type="project" value="TreeGrafter"/>
</dbReference>
<gene>
    <name evidence="2" type="ORF">PENTCL1PPCAC_24281</name>
</gene>
<feature type="non-terminal residue" evidence="2">
    <location>
        <position position="1"/>
    </location>
</feature>
<keyword evidence="3" id="KW-1185">Reference proteome</keyword>
<dbReference type="GO" id="GO:0005634">
    <property type="term" value="C:nucleus"/>
    <property type="evidence" value="ECO:0007669"/>
    <property type="project" value="TreeGrafter"/>
</dbReference>
<sequence length="376" mass="42652">LSEEEKKEAKEKAGMKRLMKRLKAPASMFGRWKRSHLRALQRNIFERYLAGKTDHIEVPADDIVKLIDKAKAQFELPLCELAFTRLTESIHVFGDLRGNLTVFFRHIRSLGGVGTKKWKAHKFMFLGNYINSEPHSFDVIVLLFCLKILYPKNIYLLRGYYETEPVNKAIGFHKMMKGFSEFDANRIAGALNEAFACMPSACLVEDKILLVHSGILEGVKNLSELKTKIKIISPSMDPNGPANELLMSAPKRGLKESENCPKTGARRHGEDTLLKFAEDCGLELIVRAGQMLMNGYENFAGRKVLSIYSEFLNDGKPPRNHAAVLVIKRNYEAHLAIYADDKLTEDHFRVDHNYNNLLTSLELTSERSVPDQGPKK</sequence>
<dbReference type="EMBL" id="BTSX01000005">
    <property type="protein sequence ID" value="GMT02107.1"/>
    <property type="molecule type" value="Genomic_DNA"/>
</dbReference>
<dbReference type="SMART" id="SM00156">
    <property type="entry name" value="PP2Ac"/>
    <property type="match status" value="1"/>
</dbReference>
<dbReference type="Pfam" id="PF00149">
    <property type="entry name" value="Metallophos"/>
    <property type="match status" value="1"/>
</dbReference>
<dbReference type="CDD" id="cd00144">
    <property type="entry name" value="MPP_PPP_family"/>
    <property type="match status" value="1"/>
</dbReference>
<dbReference type="PANTHER" id="PTHR11668:SF504">
    <property type="entry name" value="SERINE_THREONINE-PROTEIN PHOSPHATASE PP1 ISOZYME 6"/>
    <property type="match status" value="1"/>
</dbReference>
<accession>A0AAV5U5Q9</accession>
<dbReference type="PRINTS" id="PR00114">
    <property type="entry name" value="STPHPHTASE"/>
</dbReference>
<feature type="domain" description="Serine/threonine specific protein phosphatases" evidence="1">
    <location>
        <begin position="58"/>
        <end position="342"/>
    </location>
</feature>
<organism evidence="2 3">
    <name type="scientific">Pristionchus entomophagus</name>
    <dbReference type="NCBI Taxonomy" id="358040"/>
    <lineage>
        <taxon>Eukaryota</taxon>
        <taxon>Metazoa</taxon>
        <taxon>Ecdysozoa</taxon>
        <taxon>Nematoda</taxon>
        <taxon>Chromadorea</taxon>
        <taxon>Rhabditida</taxon>
        <taxon>Rhabditina</taxon>
        <taxon>Diplogasteromorpha</taxon>
        <taxon>Diplogasteroidea</taxon>
        <taxon>Neodiplogasteridae</taxon>
        <taxon>Pristionchus</taxon>
    </lineage>
</organism>
<reference evidence="2" key="1">
    <citation type="submission" date="2023-10" db="EMBL/GenBank/DDBJ databases">
        <title>Genome assembly of Pristionchus species.</title>
        <authorList>
            <person name="Yoshida K."/>
            <person name="Sommer R.J."/>
        </authorList>
    </citation>
    <scope>NUCLEOTIDE SEQUENCE</scope>
    <source>
        <strain evidence="2">RS0144</strain>
    </source>
</reference>
<proteinExistence type="predicted"/>
<name>A0AAV5U5Q9_9BILA</name>
<evidence type="ECO:0000259" key="1">
    <source>
        <dbReference type="SMART" id="SM00156"/>
    </source>
</evidence>
<dbReference type="InterPro" id="IPR004843">
    <property type="entry name" value="Calcineurin-like_PHP"/>
</dbReference>
<protein>
    <recommendedName>
        <fullName evidence="1">Serine/threonine specific protein phosphatases domain-containing protein</fullName>
    </recommendedName>
</protein>
<dbReference type="AlphaFoldDB" id="A0AAV5U5Q9"/>
<dbReference type="InterPro" id="IPR050341">
    <property type="entry name" value="PP1_catalytic_subunit"/>
</dbReference>
<dbReference type="SUPFAM" id="SSF56300">
    <property type="entry name" value="Metallo-dependent phosphatases"/>
    <property type="match status" value="1"/>
</dbReference>
<dbReference type="InterPro" id="IPR029052">
    <property type="entry name" value="Metallo-depent_PP-like"/>
</dbReference>
<dbReference type="Gene3D" id="3.60.21.10">
    <property type="match status" value="1"/>
</dbReference>
<dbReference type="Proteomes" id="UP001432027">
    <property type="component" value="Unassembled WGS sequence"/>
</dbReference>
<dbReference type="PANTHER" id="PTHR11668">
    <property type="entry name" value="SERINE/THREONINE PROTEIN PHOSPHATASE"/>
    <property type="match status" value="1"/>
</dbReference>
<comment type="caution">
    <text evidence="2">The sequence shown here is derived from an EMBL/GenBank/DDBJ whole genome shotgun (WGS) entry which is preliminary data.</text>
</comment>
<dbReference type="GO" id="GO:0004722">
    <property type="term" value="F:protein serine/threonine phosphatase activity"/>
    <property type="evidence" value="ECO:0007669"/>
    <property type="project" value="TreeGrafter"/>
</dbReference>